<evidence type="ECO:0000256" key="1">
    <source>
        <dbReference type="SAM" id="Coils"/>
    </source>
</evidence>
<accession>A0A1F5E3L4</accession>
<protein>
    <recommendedName>
        <fullName evidence="5">YtxH domain-containing protein</fullName>
    </recommendedName>
</protein>
<reference evidence="3 4" key="1">
    <citation type="journal article" date="2016" name="Nat. Commun.">
        <title>Thousands of microbial genomes shed light on interconnected biogeochemical processes in an aquifer system.</title>
        <authorList>
            <person name="Anantharaman K."/>
            <person name="Brown C.T."/>
            <person name="Hug L.A."/>
            <person name="Sharon I."/>
            <person name="Castelle C.J."/>
            <person name="Probst A.J."/>
            <person name="Thomas B.C."/>
            <person name="Singh A."/>
            <person name="Wilkins M.J."/>
            <person name="Karaoz U."/>
            <person name="Brodie E.L."/>
            <person name="Williams K.H."/>
            <person name="Hubbard S.S."/>
            <person name="Banfield J.F."/>
        </authorList>
    </citation>
    <scope>NUCLEOTIDE SEQUENCE [LARGE SCALE GENOMIC DNA]</scope>
</reference>
<feature type="transmembrane region" description="Helical" evidence="2">
    <location>
        <begin position="20"/>
        <end position="41"/>
    </location>
</feature>
<keyword evidence="1" id="KW-0175">Coiled coil</keyword>
<feature type="coiled-coil region" evidence="1">
    <location>
        <begin position="97"/>
        <end position="124"/>
    </location>
</feature>
<evidence type="ECO:0000313" key="3">
    <source>
        <dbReference type="EMBL" id="OGD61891.1"/>
    </source>
</evidence>
<organism evidence="3 4">
    <name type="scientific">Candidatus Beckwithbacteria bacterium RBG_13_42_9</name>
    <dbReference type="NCBI Taxonomy" id="1797457"/>
    <lineage>
        <taxon>Bacteria</taxon>
        <taxon>Candidatus Beckwithiibacteriota</taxon>
    </lineage>
</organism>
<evidence type="ECO:0008006" key="5">
    <source>
        <dbReference type="Google" id="ProtNLM"/>
    </source>
</evidence>
<dbReference type="STRING" id="1797457.A2160_00830"/>
<evidence type="ECO:0000256" key="2">
    <source>
        <dbReference type="SAM" id="Phobius"/>
    </source>
</evidence>
<dbReference type="Proteomes" id="UP000177006">
    <property type="component" value="Unassembled WGS sequence"/>
</dbReference>
<sequence length="146" mass="16133">MKPNPKRNKAMAESSCSSQSPSFLNGLMMGVIAGAAGYFLLGTKKGARVKKQLLKKLENGWGEVEDVLDETGKAGQKLARDVKKIRRTIEKDTAKIERQATKEINQVQEKVAEVKQTAETVGDNLATAARKIERRFFLRNGRSLGK</sequence>
<dbReference type="AlphaFoldDB" id="A0A1F5E3L4"/>
<comment type="caution">
    <text evidence="3">The sequence shown here is derived from an EMBL/GenBank/DDBJ whole genome shotgun (WGS) entry which is preliminary data.</text>
</comment>
<keyword evidence="2" id="KW-1133">Transmembrane helix</keyword>
<gene>
    <name evidence="3" type="ORF">A2160_00830</name>
</gene>
<dbReference type="EMBL" id="MEZK01000030">
    <property type="protein sequence ID" value="OGD61891.1"/>
    <property type="molecule type" value="Genomic_DNA"/>
</dbReference>
<evidence type="ECO:0000313" key="4">
    <source>
        <dbReference type="Proteomes" id="UP000177006"/>
    </source>
</evidence>
<name>A0A1F5E3L4_9BACT</name>
<keyword evidence="2" id="KW-0812">Transmembrane</keyword>
<keyword evidence="2" id="KW-0472">Membrane</keyword>
<proteinExistence type="predicted"/>